<accession>A0ABR8T237</accession>
<gene>
    <name evidence="6" type="ORF">H9647_17345</name>
</gene>
<dbReference type="InterPro" id="IPR016120">
    <property type="entry name" value="Sig_transdc_His_kin_SpoOB"/>
</dbReference>
<reference evidence="6 7" key="1">
    <citation type="submission" date="2020-08" db="EMBL/GenBank/DDBJ databases">
        <title>A Genomic Blueprint of the Chicken Gut Microbiome.</title>
        <authorList>
            <person name="Gilroy R."/>
            <person name="Ravi A."/>
            <person name="Getino M."/>
            <person name="Pursley I."/>
            <person name="Horton D.L."/>
            <person name="Alikhan N.-F."/>
            <person name="Baker D."/>
            <person name="Gharbi K."/>
            <person name="Hall N."/>
            <person name="Watson M."/>
            <person name="Adriaenssens E.M."/>
            <person name="Foster-Nyarko E."/>
            <person name="Jarju S."/>
            <person name="Secka A."/>
            <person name="Antonio M."/>
            <person name="Oren A."/>
            <person name="Chaudhuri R."/>
            <person name="La Ragione R.M."/>
            <person name="Hildebrand F."/>
            <person name="Pallen M.J."/>
        </authorList>
    </citation>
    <scope>NUCLEOTIDE SEQUENCE [LARGE SCALE GENOMIC DNA]</scope>
    <source>
        <strain evidence="6 7">Sa2BVA9</strain>
    </source>
</reference>
<name>A0ABR8T237_9BACL</name>
<feature type="transmembrane region" description="Helical" evidence="4">
    <location>
        <begin position="15"/>
        <end position="45"/>
    </location>
</feature>
<dbReference type="SUPFAM" id="SSF55890">
    <property type="entry name" value="Sporulation response regulatory protein Spo0B"/>
    <property type="match status" value="1"/>
</dbReference>
<proteinExistence type="predicted"/>
<evidence type="ECO:0000256" key="3">
    <source>
        <dbReference type="ARBA" id="ARBA00022777"/>
    </source>
</evidence>
<protein>
    <submittedName>
        <fullName evidence="6">Spo0B domain-containing protein</fullName>
    </submittedName>
</protein>
<keyword evidence="1" id="KW-0597">Phosphoprotein</keyword>
<keyword evidence="4" id="KW-1133">Transmembrane helix</keyword>
<keyword evidence="3" id="KW-0418">Kinase</keyword>
<comment type="caution">
    <text evidence="6">The sequence shown here is derived from an EMBL/GenBank/DDBJ whole genome shotgun (WGS) entry which is preliminary data.</text>
</comment>
<evidence type="ECO:0000256" key="2">
    <source>
        <dbReference type="ARBA" id="ARBA00022679"/>
    </source>
</evidence>
<keyword evidence="4" id="KW-0812">Transmembrane</keyword>
<evidence type="ECO:0000256" key="4">
    <source>
        <dbReference type="SAM" id="Phobius"/>
    </source>
</evidence>
<dbReference type="EMBL" id="JACSQL010000008">
    <property type="protein sequence ID" value="MBD7969828.1"/>
    <property type="molecule type" value="Genomic_DNA"/>
</dbReference>
<feature type="domain" description="SpoOB alpha-helical" evidence="5">
    <location>
        <begin position="67"/>
        <end position="118"/>
    </location>
</feature>
<dbReference type="Proteomes" id="UP000608071">
    <property type="component" value="Unassembled WGS sequence"/>
</dbReference>
<keyword evidence="7" id="KW-1185">Reference proteome</keyword>
<dbReference type="InterPro" id="IPR039506">
    <property type="entry name" value="SPOB_a"/>
</dbReference>
<evidence type="ECO:0000313" key="7">
    <source>
        <dbReference type="Proteomes" id="UP000608071"/>
    </source>
</evidence>
<sequence length="247" mass="28395">MNSWKKVPYAALTSILFPLVLVIISKSLISCLLLSIWIIGVFVFICKRMDKQLEEQRRHITQRMENAAIATLNHHRHDWMNDLQVLYGYIRLGKADKLIQVVERIKERTTEESKISKLGISSLVFYLQSYRTSGSPLELHIEVEEGLRLDTLISPEDGEILTGAIADTVRAYQFSSRSSWGEIRKLMILFHQDQGDIIVRFEGEKVSPETEAWSNLFTIKQGIKVKVKAEQTTEEHALFQFRVTCGI</sequence>
<dbReference type="Pfam" id="PF14689">
    <property type="entry name" value="SPOB_a"/>
    <property type="match status" value="1"/>
</dbReference>
<evidence type="ECO:0000259" key="5">
    <source>
        <dbReference type="Pfam" id="PF14689"/>
    </source>
</evidence>
<evidence type="ECO:0000256" key="1">
    <source>
        <dbReference type="ARBA" id="ARBA00022553"/>
    </source>
</evidence>
<dbReference type="Gene3D" id="1.10.287.130">
    <property type="match status" value="1"/>
</dbReference>
<organism evidence="6 7">
    <name type="scientific">Paenibacillus gallinarum</name>
    <dbReference type="NCBI Taxonomy" id="2762232"/>
    <lineage>
        <taxon>Bacteria</taxon>
        <taxon>Bacillati</taxon>
        <taxon>Bacillota</taxon>
        <taxon>Bacilli</taxon>
        <taxon>Bacillales</taxon>
        <taxon>Paenibacillaceae</taxon>
        <taxon>Paenibacillus</taxon>
    </lineage>
</organism>
<keyword evidence="4" id="KW-0472">Membrane</keyword>
<evidence type="ECO:0000313" key="6">
    <source>
        <dbReference type="EMBL" id="MBD7969828.1"/>
    </source>
</evidence>
<keyword evidence="2" id="KW-0808">Transferase</keyword>